<dbReference type="OrthoDB" id="2102561at2759"/>
<dbReference type="AlphaFoldDB" id="A0A061HD63"/>
<sequence>MTSISTFNDTRQVVLITGCSSGLGRAMAVEFDSLPGYRVFATARNLDSIRDLPSGIERVQLDVTDRDSIDRAIANITNETRGRIDILINNAGTNTAVGPLIDVDVDRVRKTFEPNFFGLIMVTQAVSPYMIRRRSGVIVNIGSTAGLTALPFGATYSASKAAVHALSDALRLELRGFGVKVVVVAPGAIKSSIADAGSKDLDFPADSFYGDVKDLIEYRANFSQLGSPTPSAVFARNVRRAVTRPNPSAYLVTGKRSFTALLAYYLPVWIKDLLVGRMFSIWRIGRSTPKDKRV</sequence>
<dbReference type="PRINTS" id="PR00081">
    <property type="entry name" value="GDHRDH"/>
</dbReference>
<name>A0A061HD63_9BASI</name>
<dbReference type="PROSITE" id="PS00061">
    <property type="entry name" value="ADH_SHORT"/>
    <property type="match status" value="1"/>
</dbReference>
<dbReference type="GO" id="GO:0019433">
    <property type="term" value="P:triglyceride catabolic process"/>
    <property type="evidence" value="ECO:0007669"/>
    <property type="project" value="TreeGrafter"/>
</dbReference>
<dbReference type="PRINTS" id="PR00080">
    <property type="entry name" value="SDRFAMILY"/>
</dbReference>
<dbReference type="InterPro" id="IPR002347">
    <property type="entry name" value="SDR_fam"/>
</dbReference>
<dbReference type="KEGG" id="pfp:PFL1_02653"/>
<dbReference type="GeneID" id="19316770"/>
<dbReference type="Gene3D" id="3.40.50.720">
    <property type="entry name" value="NAD(P)-binding Rossmann-like Domain"/>
    <property type="match status" value="1"/>
</dbReference>
<dbReference type="CDD" id="cd05374">
    <property type="entry name" value="17beta-HSD-like_SDR_c"/>
    <property type="match status" value="1"/>
</dbReference>
<comment type="similarity">
    <text evidence="1 4">Belongs to the short-chain dehydrogenases/reductases (SDR) family.</text>
</comment>
<dbReference type="Pfam" id="PF00106">
    <property type="entry name" value="adh_short"/>
    <property type="match status" value="1"/>
</dbReference>
<dbReference type="FunFam" id="3.40.50.720:FF:000261">
    <property type="entry name" value="NADPH-dependent 1-acyldihydroxyacetone phosphate reductase"/>
    <property type="match status" value="1"/>
</dbReference>
<dbReference type="EMBL" id="KE361629">
    <property type="protein sequence ID" value="EPQ29980.1"/>
    <property type="molecule type" value="Genomic_DNA"/>
</dbReference>
<dbReference type="Proteomes" id="UP000053664">
    <property type="component" value="Unassembled WGS sequence"/>
</dbReference>
<dbReference type="GO" id="GO:0005783">
    <property type="term" value="C:endoplasmic reticulum"/>
    <property type="evidence" value="ECO:0007669"/>
    <property type="project" value="TreeGrafter"/>
</dbReference>
<dbReference type="InterPro" id="IPR036291">
    <property type="entry name" value="NAD(P)-bd_dom_sf"/>
</dbReference>
<protein>
    <submittedName>
        <fullName evidence="5">Uncharacterized protein</fullName>
    </submittedName>
</protein>
<evidence type="ECO:0000256" key="1">
    <source>
        <dbReference type="ARBA" id="ARBA00006484"/>
    </source>
</evidence>
<keyword evidence="2" id="KW-0521">NADP</keyword>
<dbReference type="HOGENOM" id="CLU_010194_2_9_1"/>
<dbReference type="GO" id="GO:0006654">
    <property type="term" value="P:phosphatidic acid biosynthetic process"/>
    <property type="evidence" value="ECO:0007669"/>
    <property type="project" value="TreeGrafter"/>
</dbReference>
<dbReference type="GO" id="GO:0004806">
    <property type="term" value="F:triacylglycerol lipase activity"/>
    <property type="evidence" value="ECO:0007669"/>
    <property type="project" value="TreeGrafter"/>
</dbReference>
<dbReference type="RefSeq" id="XP_007878358.1">
    <property type="nucleotide sequence ID" value="XM_007880167.1"/>
</dbReference>
<dbReference type="GO" id="GO:0000140">
    <property type="term" value="F:acylglycerone-phosphate reductase (NADP+) activity"/>
    <property type="evidence" value="ECO:0007669"/>
    <property type="project" value="TreeGrafter"/>
</dbReference>
<evidence type="ECO:0000313" key="5">
    <source>
        <dbReference type="EMBL" id="EPQ29980.1"/>
    </source>
</evidence>
<organism evidence="5 6">
    <name type="scientific">Pseudozyma flocculosa PF-1</name>
    <dbReference type="NCBI Taxonomy" id="1277687"/>
    <lineage>
        <taxon>Eukaryota</taxon>
        <taxon>Fungi</taxon>
        <taxon>Dikarya</taxon>
        <taxon>Basidiomycota</taxon>
        <taxon>Ustilaginomycotina</taxon>
        <taxon>Ustilaginomycetes</taxon>
        <taxon>Ustilaginales</taxon>
        <taxon>Ustilaginaceae</taxon>
        <taxon>Pseudozyma</taxon>
    </lineage>
</organism>
<evidence type="ECO:0000256" key="2">
    <source>
        <dbReference type="ARBA" id="ARBA00022857"/>
    </source>
</evidence>
<evidence type="ECO:0000256" key="3">
    <source>
        <dbReference type="ARBA" id="ARBA00023002"/>
    </source>
</evidence>
<dbReference type="GO" id="GO:0005811">
    <property type="term" value="C:lipid droplet"/>
    <property type="evidence" value="ECO:0007669"/>
    <property type="project" value="TreeGrafter"/>
</dbReference>
<accession>A0A061HD63</accession>
<dbReference type="PANTHER" id="PTHR44169:SF6">
    <property type="entry name" value="NADPH-DEPENDENT 1-ACYLDIHYDROXYACETONE PHOSPHATE REDUCTASE"/>
    <property type="match status" value="1"/>
</dbReference>
<reference evidence="5 6" key="1">
    <citation type="journal article" date="2013" name="Plant Cell">
        <title>The transition from a phytopathogenic smut ancestor to an anamorphic biocontrol agent deciphered by comparative whole-genome analysis.</title>
        <authorList>
            <person name="Lefebvre F."/>
            <person name="Joly D.L."/>
            <person name="Labbe C."/>
            <person name="Teichmann B."/>
            <person name="Linning R."/>
            <person name="Belzile F."/>
            <person name="Bakkeren G."/>
            <person name="Belanger R.R."/>
        </authorList>
    </citation>
    <scope>NUCLEOTIDE SEQUENCE [LARGE SCALE GENOMIC DNA]</scope>
    <source>
        <strain evidence="5 6">PF-1</strain>
    </source>
</reference>
<keyword evidence="3" id="KW-0560">Oxidoreductase</keyword>
<dbReference type="SUPFAM" id="SSF51735">
    <property type="entry name" value="NAD(P)-binding Rossmann-fold domains"/>
    <property type="match status" value="1"/>
</dbReference>
<dbReference type="eggNOG" id="KOG1209">
    <property type="taxonomic scope" value="Eukaryota"/>
</dbReference>
<proteinExistence type="inferred from homology"/>
<evidence type="ECO:0000313" key="6">
    <source>
        <dbReference type="Proteomes" id="UP000053664"/>
    </source>
</evidence>
<dbReference type="PANTHER" id="PTHR44169">
    <property type="entry name" value="NADPH-DEPENDENT 1-ACYLDIHYDROXYACETONE PHOSPHATE REDUCTASE"/>
    <property type="match status" value="1"/>
</dbReference>
<gene>
    <name evidence="5" type="ORF">PFL1_02653</name>
</gene>
<dbReference type="InterPro" id="IPR020904">
    <property type="entry name" value="Sc_DH/Rdtase_CS"/>
</dbReference>
<evidence type="ECO:0000256" key="4">
    <source>
        <dbReference type="RuleBase" id="RU000363"/>
    </source>
</evidence>